<name>A0A9E2BHB9_PSYF1</name>
<dbReference type="Proteomes" id="UP000811545">
    <property type="component" value="Unassembled WGS sequence"/>
</dbReference>
<protein>
    <recommendedName>
        <fullName evidence="4">DUF1850 domain-containing protein</fullName>
    </recommendedName>
</protein>
<proteinExistence type="predicted"/>
<evidence type="ECO:0008006" key="4">
    <source>
        <dbReference type="Google" id="ProtNLM"/>
    </source>
</evidence>
<organism evidence="2 3">
    <name type="scientific">Psychracetigena formicireducens</name>
    <dbReference type="NCBI Taxonomy" id="2986056"/>
    <lineage>
        <taxon>Bacteria</taxon>
        <taxon>Bacillati</taxon>
        <taxon>Candidatus Lithacetigenota</taxon>
        <taxon>Candidatus Psychracetigena</taxon>
    </lineage>
</organism>
<dbReference type="Pfam" id="PF08905">
    <property type="entry name" value="DUF1850"/>
    <property type="match status" value="1"/>
</dbReference>
<evidence type="ECO:0000313" key="3">
    <source>
        <dbReference type="Proteomes" id="UP000811545"/>
    </source>
</evidence>
<keyword evidence="1" id="KW-1133">Transmembrane helix</keyword>
<reference evidence="2 3" key="1">
    <citation type="journal article" date="2021" name="bioRxiv">
        <title>Unique metabolic strategies in Hadean analogues reveal hints for primordial physiology.</title>
        <authorList>
            <person name="Nobu M.K."/>
            <person name="Nakai R."/>
            <person name="Tamazawa S."/>
            <person name="Mori H."/>
            <person name="Toyoda A."/>
            <person name="Ijiri A."/>
            <person name="Suzuki S."/>
            <person name="Kurokawa K."/>
            <person name="Kamagata Y."/>
            <person name="Tamaki H."/>
        </authorList>
    </citation>
    <scope>NUCLEOTIDE SEQUENCE [LARGE SCALE GENOMIC DNA]</scope>
    <source>
        <strain evidence="2">BS525</strain>
    </source>
</reference>
<gene>
    <name evidence="2" type="ORF">DDT42_00763</name>
</gene>
<keyword evidence="1" id="KW-0472">Membrane</keyword>
<evidence type="ECO:0000313" key="2">
    <source>
        <dbReference type="EMBL" id="MBT9144907.1"/>
    </source>
</evidence>
<dbReference type="EMBL" id="QLTW01000030">
    <property type="protein sequence ID" value="MBT9144907.1"/>
    <property type="molecule type" value="Genomic_DNA"/>
</dbReference>
<keyword evidence="1" id="KW-0812">Transmembrane</keyword>
<comment type="caution">
    <text evidence="2">The sequence shown here is derived from an EMBL/GenBank/DDBJ whole genome shotgun (WGS) entry which is preliminary data.</text>
</comment>
<sequence>MKTRVIITIVFLIITILLFAINIPLLTLSSENNLTHAMFLVSKGVMFNLSYIHSVEKTEVIEKYKIGNGNFLILDSIIFESLGLDCPLIILG</sequence>
<dbReference type="AlphaFoldDB" id="A0A9E2BHB9"/>
<evidence type="ECO:0000256" key="1">
    <source>
        <dbReference type="SAM" id="Phobius"/>
    </source>
</evidence>
<dbReference type="InterPro" id="IPR015001">
    <property type="entry name" value="DUF1850"/>
</dbReference>
<accession>A0A9E2BHB9</accession>
<feature type="transmembrane region" description="Helical" evidence="1">
    <location>
        <begin position="6"/>
        <end position="28"/>
    </location>
</feature>